<keyword evidence="2" id="KW-1185">Reference proteome</keyword>
<dbReference type="AlphaFoldDB" id="A0A3Q0ILU9"/>
<protein>
    <submittedName>
        <fullName evidence="3">Uncharacterized protein LOC113466230</fullName>
    </submittedName>
</protein>
<proteinExistence type="predicted"/>
<dbReference type="Pfam" id="PF12657">
    <property type="entry name" value="TFIIIC_delta"/>
    <property type="match status" value="1"/>
</dbReference>
<accession>A0A3Q0ILU9</accession>
<dbReference type="RefSeq" id="XP_026677239.1">
    <property type="nucleotide sequence ID" value="XM_026821438.1"/>
</dbReference>
<evidence type="ECO:0000313" key="3">
    <source>
        <dbReference type="RefSeq" id="XP_026677239.1"/>
    </source>
</evidence>
<dbReference type="Proteomes" id="UP000079169">
    <property type="component" value="Unplaced"/>
</dbReference>
<dbReference type="KEGG" id="dci:113466230"/>
<sequence>MGPTYKTYEYLEIGPIIQDRSLQWSPNNKYASLATTKHIVVIKMNLDILKVPVPNCFNTSLTSDICAKHGTHLVNQFIPLKEFIRLLPMNDISKMVCDIKVSSDSLFGDYVGIKKFAWSPCFVQSQECLLGSLSSLGLLEIYQIFDSNLVKLFTINNLWYSHCLKKYLHAKSLANKQASLVKAIYLNCCSLLWIESCAWIPNASLGENRSLLVCYHKIGIVTVWQIEERRVVGLSEETGCVKGKFSSSFQ</sequence>
<dbReference type="GeneID" id="113466230"/>
<dbReference type="InterPro" id="IPR024761">
    <property type="entry name" value="TFIIIC_delta_N"/>
</dbReference>
<feature type="domain" description="Transcription factor IIIC 90kDa subunit N-terminal" evidence="1">
    <location>
        <begin position="24"/>
        <end position="227"/>
    </location>
</feature>
<evidence type="ECO:0000259" key="1">
    <source>
        <dbReference type="Pfam" id="PF12657"/>
    </source>
</evidence>
<evidence type="ECO:0000313" key="2">
    <source>
        <dbReference type="Proteomes" id="UP000079169"/>
    </source>
</evidence>
<reference evidence="3" key="1">
    <citation type="submission" date="2025-08" db="UniProtKB">
        <authorList>
            <consortium name="RefSeq"/>
        </authorList>
    </citation>
    <scope>IDENTIFICATION</scope>
</reference>
<organism evidence="2 3">
    <name type="scientific">Diaphorina citri</name>
    <name type="common">Asian citrus psyllid</name>
    <dbReference type="NCBI Taxonomy" id="121845"/>
    <lineage>
        <taxon>Eukaryota</taxon>
        <taxon>Metazoa</taxon>
        <taxon>Ecdysozoa</taxon>
        <taxon>Arthropoda</taxon>
        <taxon>Hexapoda</taxon>
        <taxon>Insecta</taxon>
        <taxon>Pterygota</taxon>
        <taxon>Neoptera</taxon>
        <taxon>Paraneoptera</taxon>
        <taxon>Hemiptera</taxon>
        <taxon>Sternorrhyncha</taxon>
        <taxon>Psylloidea</taxon>
        <taxon>Psyllidae</taxon>
        <taxon>Diaphorininae</taxon>
        <taxon>Diaphorina</taxon>
    </lineage>
</organism>
<gene>
    <name evidence="3" type="primary">LOC113466230</name>
</gene>
<dbReference type="PaxDb" id="121845-A0A3Q0ILU9"/>
<name>A0A3Q0ILU9_DIACI</name>